<comment type="similarity">
    <text evidence="1 4">Belongs to the bacterial solute-binding protein 3 family.</text>
</comment>
<organism evidence="8 9">
    <name type="scientific">Fodinicola feengrottensis</name>
    <dbReference type="NCBI Taxonomy" id="435914"/>
    <lineage>
        <taxon>Bacteria</taxon>
        <taxon>Bacillati</taxon>
        <taxon>Actinomycetota</taxon>
        <taxon>Actinomycetes</taxon>
        <taxon>Mycobacteriales</taxon>
        <taxon>Fodinicola</taxon>
    </lineage>
</organism>
<dbReference type="SMART" id="SM00062">
    <property type="entry name" value="PBPb"/>
    <property type="match status" value="1"/>
</dbReference>
<dbReference type="CDD" id="cd13690">
    <property type="entry name" value="PBP2_GluB"/>
    <property type="match status" value="1"/>
</dbReference>
<dbReference type="RefSeq" id="WP_163567244.1">
    <property type="nucleotide sequence ID" value="NZ_BAAANY010000036.1"/>
</dbReference>
<dbReference type="Proteomes" id="UP001500618">
    <property type="component" value="Unassembled WGS sequence"/>
</dbReference>
<evidence type="ECO:0000256" key="3">
    <source>
        <dbReference type="ARBA" id="ARBA00022729"/>
    </source>
</evidence>
<dbReference type="EMBL" id="BAAANY010000036">
    <property type="protein sequence ID" value="GAA1709922.1"/>
    <property type="molecule type" value="Genomic_DNA"/>
</dbReference>
<dbReference type="SUPFAM" id="SSF53850">
    <property type="entry name" value="Periplasmic binding protein-like II"/>
    <property type="match status" value="1"/>
</dbReference>
<feature type="signal peptide" evidence="6">
    <location>
        <begin position="1"/>
        <end position="20"/>
    </location>
</feature>
<evidence type="ECO:0000256" key="1">
    <source>
        <dbReference type="ARBA" id="ARBA00010333"/>
    </source>
</evidence>
<comment type="caution">
    <text evidence="8">The sequence shown here is derived from an EMBL/GenBank/DDBJ whole genome shotgun (WGS) entry which is preliminary data.</text>
</comment>
<dbReference type="PROSITE" id="PS01039">
    <property type="entry name" value="SBP_BACTERIAL_3"/>
    <property type="match status" value="1"/>
</dbReference>
<name>A0ABN2IQU8_9ACTN</name>
<dbReference type="InterPro" id="IPR018313">
    <property type="entry name" value="SBP_3_CS"/>
</dbReference>
<feature type="compositionally biased region" description="Polar residues" evidence="5">
    <location>
        <begin position="65"/>
        <end position="78"/>
    </location>
</feature>
<dbReference type="Gene3D" id="3.40.190.10">
    <property type="entry name" value="Periplasmic binding protein-like II"/>
    <property type="match status" value="2"/>
</dbReference>
<dbReference type="InterPro" id="IPR051455">
    <property type="entry name" value="Bact_solute-bind_prot3"/>
</dbReference>
<evidence type="ECO:0000313" key="9">
    <source>
        <dbReference type="Proteomes" id="UP001500618"/>
    </source>
</evidence>
<dbReference type="PROSITE" id="PS51257">
    <property type="entry name" value="PROKAR_LIPOPROTEIN"/>
    <property type="match status" value="1"/>
</dbReference>
<proteinExistence type="inferred from homology"/>
<evidence type="ECO:0000256" key="4">
    <source>
        <dbReference type="RuleBase" id="RU003744"/>
    </source>
</evidence>
<evidence type="ECO:0000313" key="8">
    <source>
        <dbReference type="EMBL" id="GAA1709922.1"/>
    </source>
</evidence>
<evidence type="ECO:0000259" key="7">
    <source>
        <dbReference type="SMART" id="SM00062"/>
    </source>
</evidence>
<dbReference type="InterPro" id="IPR001638">
    <property type="entry name" value="Solute-binding_3/MltF_N"/>
</dbReference>
<keyword evidence="2" id="KW-0813">Transport</keyword>
<feature type="chain" id="PRO_5046294692" evidence="6">
    <location>
        <begin position="21"/>
        <end position="325"/>
    </location>
</feature>
<dbReference type="Pfam" id="PF00497">
    <property type="entry name" value="SBP_bac_3"/>
    <property type="match status" value="1"/>
</dbReference>
<sequence length="325" mass="34255">MSTRSGRFALIVALALVALAGCAGQPPINTQVKATVPLPGGAQVVTSPPKPENTSCGDPTASLRPASSQPAPGQMPAGTTMQRIAQRGKLIVGVDQNTYKVGYRDPATGTIEGFDIDMAHDVAKAIFGDPNRIQLRALTSAQRLTALVNGDVDMVVRTMSITCDRELQVAFSSVYYVANQRVLAKKNSGITSMASLAGKKVCATSGSTSLPAILNAPSKPTAVAVTDWTDCLVMLQQDQVDAVSTDDTILAGMAAQDRYTQLVGPPISAEPYGIAIPKQNTDMVRFVNGVLDQIRSNGSWTASYDKWLAGLLGPAPAPPQPRYRD</sequence>
<keyword evidence="3 6" id="KW-0732">Signal</keyword>
<reference evidence="8 9" key="1">
    <citation type="journal article" date="2019" name="Int. J. Syst. Evol. Microbiol.">
        <title>The Global Catalogue of Microorganisms (GCM) 10K type strain sequencing project: providing services to taxonomists for standard genome sequencing and annotation.</title>
        <authorList>
            <consortium name="The Broad Institute Genomics Platform"/>
            <consortium name="The Broad Institute Genome Sequencing Center for Infectious Disease"/>
            <person name="Wu L."/>
            <person name="Ma J."/>
        </authorList>
    </citation>
    <scope>NUCLEOTIDE SEQUENCE [LARGE SCALE GENOMIC DNA]</scope>
    <source>
        <strain evidence="8 9">JCM 14718</strain>
    </source>
</reference>
<dbReference type="PANTHER" id="PTHR30085">
    <property type="entry name" value="AMINO ACID ABC TRANSPORTER PERMEASE"/>
    <property type="match status" value="1"/>
</dbReference>
<gene>
    <name evidence="8" type="ORF">GCM10009765_68980</name>
</gene>
<evidence type="ECO:0000256" key="6">
    <source>
        <dbReference type="SAM" id="SignalP"/>
    </source>
</evidence>
<accession>A0ABN2IQU8</accession>
<feature type="region of interest" description="Disordered" evidence="5">
    <location>
        <begin position="42"/>
        <end position="78"/>
    </location>
</feature>
<evidence type="ECO:0000256" key="2">
    <source>
        <dbReference type="ARBA" id="ARBA00022448"/>
    </source>
</evidence>
<feature type="domain" description="Solute-binding protein family 3/N-terminal" evidence="7">
    <location>
        <begin position="89"/>
        <end position="311"/>
    </location>
</feature>
<keyword evidence="9" id="KW-1185">Reference proteome</keyword>
<dbReference type="PANTHER" id="PTHR30085:SF6">
    <property type="entry name" value="ABC TRANSPORTER GLUTAMINE-BINDING PROTEIN GLNH"/>
    <property type="match status" value="1"/>
</dbReference>
<evidence type="ECO:0000256" key="5">
    <source>
        <dbReference type="SAM" id="MobiDB-lite"/>
    </source>
</evidence>
<protein>
    <submittedName>
        <fullName evidence="8">Glutamate ABC transporter substrate-binding protein</fullName>
    </submittedName>
</protein>